<comment type="function">
    <text evidence="7">The SMN complex catalyzes the assembly of small nuclear ribonucleoproteins (snRNPs), the building blocks of the spliceosome, and thereby plays an important role in the splicing of cellular pre-mRNAs.</text>
</comment>
<evidence type="ECO:0000256" key="4">
    <source>
        <dbReference type="ARBA" id="ARBA00023187"/>
    </source>
</evidence>
<evidence type="ECO:0000256" key="3">
    <source>
        <dbReference type="ARBA" id="ARBA00022664"/>
    </source>
</evidence>
<dbReference type="RefSeq" id="XP_019623526.1">
    <property type="nucleotide sequence ID" value="XM_019767967.1"/>
</dbReference>
<dbReference type="GO" id="GO:0000387">
    <property type="term" value="P:spliceosomal snRNP assembly"/>
    <property type="evidence" value="ECO:0007669"/>
    <property type="project" value="UniProtKB-UniRule"/>
</dbReference>
<dbReference type="KEGG" id="bbel:109469445"/>
<evidence type="ECO:0000256" key="6">
    <source>
        <dbReference type="ARBA" id="ARBA00047179"/>
    </source>
</evidence>
<accession>A0A6P4Z1T2</accession>
<name>A0A6P4Z1T2_BRABE</name>
<evidence type="ECO:0000256" key="2">
    <source>
        <dbReference type="ARBA" id="ARBA00022490"/>
    </source>
</evidence>
<dbReference type="PANTHER" id="PTHR12794">
    <property type="entry name" value="GEMIN2"/>
    <property type="match status" value="1"/>
</dbReference>
<comment type="subcellular location">
    <subcellularLocation>
        <location evidence="1">Cytoplasm</location>
    </subcellularLocation>
</comment>
<reference evidence="10" key="1">
    <citation type="submission" date="2025-08" db="UniProtKB">
        <authorList>
            <consortium name="RefSeq"/>
        </authorList>
    </citation>
    <scope>IDENTIFICATION</scope>
    <source>
        <tissue evidence="10">Gonad</tissue>
    </source>
</reference>
<dbReference type="AlphaFoldDB" id="A0A6P4Z1T2"/>
<dbReference type="Gene3D" id="1.20.58.1070">
    <property type="match status" value="1"/>
</dbReference>
<dbReference type="GeneID" id="109469445"/>
<protein>
    <recommendedName>
        <fullName evidence="6 7">Gem-associated protein 2</fullName>
    </recommendedName>
</protein>
<dbReference type="GO" id="GO:0032797">
    <property type="term" value="C:SMN complex"/>
    <property type="evidence" value="ECO:0007669"/>
    <property type="project" value="UniProtKB-UniRule"/>
</dbReference>
<dbReference type="FunFam" id="1.20.58.1070:FF:000004">
    <property type="entry name" value="Gem-associated protein 2"/>
    <property type="match status" value="1"/>
</dbReference>
<dbReference type="GO" id="GO:0005681">
    <property type="term" value="C:spliceosomal complex"/>
    <property type="evidence" value="ECO:0007669"/>
    <property type="project" value="UniProtKB-UniRule"/>
</dbReference>
<dbReference type="PANTHER" id="PTHR12794:SF0">
    <property type="entry name" value="GEM-ASSOCIATED PROTEIN 2"/>
    <property type="match status" value="1"/>
</dbReference>
<evidence type="ECO:0000256" key="5">
    <source>
        <dbReference type="ARBA" id="ARBA00025758"/>
    </source>
</evidence>
<dbReference type="PIRSF" id="PIRSF038038">
    <property type="entry name" value="SMN_Gemin2"/>
    <property type="match status" value="1"/>
</dbReference>
<gene>
    <name evidence="10" type="primary">LOC109469445</name>
</gene>
<dbReference type="Proteomes" id="UP000515135">
    <property type="component" value="Unplaced"/>
</dbReference>
<dbReference type="InterPro" id="IPR035426">
    <property type="entry name" value="Gemin2/Brr1"/>
</dbReference>
<keyword evidence="2 7" id="KW-0963">Cytoplasm</keyword>
<feature type="region of interest" description="Disordered" evidence="8">
    <location>
        <begin position="142"/>
        <end position="168"/>
    </location>
</feature>
<keyword evidence="9" id="KW-1185">Reference proteome</keyword>
<organism evidence="9 10">
    <name type="scientific">Branchiostoma belcheri</name>
    <name type="common">Amphioxus</name>
    <dbReference type="NCBI Taxonomy" id="7741"/>
    <lineage>
        <taxon>Eukaryota</taxon>
        <taxon>Metazoa</taxon>
        <taxon>Chordata</taxon>
        <taxon>Cephalochordata</taxon>
        <taxon>Leptocardii</taxon>
        <taxon>Amphioxiformes</taxon>
        <taxon>Branchiostomatidae</taxon>
        <taxon>Branchiostoma</taxon>
    </lineage>
</organism>
<keyword evidence="4 7" id="KW-0508">mRNA splicing</keyword>
<comment type="similarity">
    <text evidence="5 7">Belongs to the gemin-2 family.</text>
</comment>
<dbReference type="GO" id="GO:0000245">
    <property type="term" value="P:spliceosomal complex assembly"/>
    <property type="evidence" value="ECO:0007669"/>
    <property type="project" value="UniProtKB-UniRule"/>
</dbReference>
<evidence type="ECO:0000256" key="1">
    <source>
        <dbReference type="ARBA" id="ARBA00004496"/>
    </source>
</evidence>
<dbReference type="Pfam" id="PF04938">
    <property type="entry name" value="SIP1"/>
    <property type="match status" value="1"/>
</dbReference>
<comment type="subunit">
    <text evidence="7">Part of the core SMN complex.</text>
</comment>
<evidence type="ECO:0000256" key="7">
    <source>
        <dbReference type="PIRNR" id="PIRNR038038"/>
    </source>
</evidence>
<evidence type="ECO:0000313" key="9">
    <source>
        <dbReference type="Proteomes" id="UP000515135"/>
    </source>
</evidence>
<dbReference type="InterPro" id="IPR017364">
    <property type="entry name" value="GEMIN2"/>
</dbReference>
<keyword evidence="3 7" id="KW-0507">mRNA processing</keyword>
<sequence>MDEEPGLDDLQKPAFPLDGPDVVILEEFDPDIPASNPLEYLQRVRLEAERCPSVVVADIDVTTFKDKQTVLVSPSSGFIPAEKGFAPTIPAQRKLAAQFSNVRQAYRRYLQNKKKGKPAKELKLPGMKDESGWKRLCMGCGASPEGSVEEGEEGNEATPDSTKEGQPPSLQILMTMDQWTVIQVLDYHIAWLQRHGFSALQAQWLYALMVCLEKPLYPDTAASLRTLSRCCSAVRATLDNKEDDRLAPLNLLICLVSRYFDQGDLADM</sequence>
<evidence type="ECO:0000313" key="10">
    <source>
        <dbReference type="RefSeq" id="XP_019623526.1"/>
    </source>
</evidence>
<dbReference type="OrthoDB" id="428895at2759"/>
<proteinExistence type="inferred from homology"/>
<evidence type="ECO:0000256" key="8">
    <source>
        <dbReference type="SAM" id="MobiDB-lite"/>
    </source>
</evidence>